<protein>
    <submittedName>
        <fullName evidence="2">Uncharacterized protein</fullName>
    </submittedName>
</protein>
<keyword evidence="1" id="KW-0472">Membrane</keyword>
<sequence length="39" mass="3987">MAVATVVSVTIAGFAIAEPTLGLLALAGVILFLKADWSR</sequence>
<reference evidence="2" key="1">
    <citation type="submission" date="2020-04" db="EMBL/GenBank/DDBJ databases">
        <authorList>
            <person name="Chiriac C."/>
            <person name="Salcher M."/>
            <person name="Ghai R."/>
            <person name="Kavagutti S V."/>
        </authorList>
    </citation>
    <scope>NUCLEOTIDE SEQUENCE</scope>
</reference>
<feature type="transmembrane region" description="Helical" evidence="1">
    <location>
        <begin position="6"/>
        <end position="33"/>
    </location>
</feature>
<dbReference type="EMBL" id="LR796343">
    <property type="protein sequence ID" value="CAB4138320.1"/>
    <property type="molecule type" value="Genomic_DNA"/>
</dbReference>
<keyword evidence="1" id="KW-1133">Transmembrane helix</keyword>
<accession>A0A6J5LZX7</accession>
<name>A0A6J5LZX7_9CAUD</name>
<evidence type="ECO:0000256" key="1">
    <source>
        <dbReference type="SAM" id="Phobius"/>
    </source>
</evidence>
<proteinExistence type="predicted"/>
<gene>
    <name evidence="2" type="ORF">UFOVP332_2</name>
</gene>
<keyword evidence="1" id="KW-0812">Transmembrane</keyword>
<evidence type="ECO:0000313" key="2">
    <source>
        <dbReference type="EMBL" id="CAB4138320.1"/>
    </source>
</evidence>
<organism evidence="2">
    <name type="scientific">uncultured Caudovirales phage</name>
    <dbReference type="NCBI Taxonomy" id="2100421"/>
    <lineage>
        <taxon>Viruses</taxon>
        <taxon>Duplodnaviria</taxon>
        <taxon>Heunggongvirae</taxon>
        <taxon>Uroviricota</taxon>
        <taxon>Caudoviricetes</taxon>
        <taxon>Peduoviridae</taxon>
        <taxon>Maltschvirus</taxon>
        <taxon>Maltschvirus maltsch</taxon>
    </lineage>
</organism>